<dbReference type="InterPro" id="IPR036388">
    <property type="entry name" value="WH-like_DNA-bd_sf"/>
</dbReference>
<dbReference type="InterPro" id="IPR007627">
    <property type="entry name" value="RNA_pol_sigma70_r2"/>
</dbReference>
<dbReference type="PANTHER" id="PTHR43133">
    <property type="entry name" value="RNA POLYMERASE ECF-TYPE SIGMA FACTO"/>
    <property type="match status" value="1"/>
</dbReference>
<dbReference type="Pfam" id="PF04542">
    <property type="entry name" value="Sigma70_r2"/>
    <property type="match status" value="1"/>
</dbReference>
<dbReference type="InterPro" id="IPR039425">
    <property type="entry name" value="RNA_pol_sigma-70-like"/>
</dbReference>
<evidence type="ECO:0000313" key="8">
    <source>
        <dbReference type="EMBL" id="MBE8722308.1"/>
    </source>
</evidence>
<dbReference type="RefSeq" id="WP_196940221.1">
    <property type="nucleotide sequence ID" value="NZ_MU158690.1"/>
</dbReference>
<evidence type="ECO:0000256" key="4">
    <source>
        <dbReference type="ARBA" id="ARBA00023125"/>
    </source>
</evidence>
<evidence type="ECO:0008006" key="10">
    <source>
        <dbReference type="Google" id="ProtNLM"/>
    </source>
</evidence>
<evidence type="ECO:0000259" key="6">
    <source>
        <dbReference type="Pfam" id="PF04542"/>
    </source>
</evidence>
<evidence type="ECO:0000259" key="7">
    <source>
        <dbReference type="Pfam" id="PF08281"/>
    </source>
</evidence>
<evidence type="ECO:0000313" key="9">
    <source>
        <dbReference type="Proteomes" id="UP000618319"/>
    </source>
</evidence>
<name>A0ABR9TAF5_9SPHI</name>
<keyword evidence="3" id="KW-0731">Sigma factor</keyword>
<keyword evidence="2" id="KW-0805">Transcription regulation</keyword>
<dbReference type="InterPro" id="IPR013325">
    <property type="entry name" value="RNA_pol_sigma_r2"/>
</dbReference>
<comment type="similarity">
    <text evidence="1">Belongs to the sigma-70 factor family. ECF subfamily.</text>
</comment>
<dbReference type="InterPro" id="IPR013249">
    <property type="entry name" value="RNA_pol_sigma70_r4_t2"/>
</dbReference>
<dbReference type="PANTHER" id="PTHR43133:SF8">
    <property type="entry name" value="RNA POLYMERASE SIGMA FACTOR HI_1459-RELATED"/>
    <property type="match status" value="1"/>
</dbReference>
<gene>
    <name evidence="8" type="ORF">C4F40_16405</name>
</gene>
<dbReference type="NCBIfam" id="TIGR02937">
    <property type="entry name" value="sigma70-ECF"/>
    <property type="match status" value="1"/>
</dbReference>
<evidence type="ECO:0000256" key="1">
    <source>
        <dbReference type="ARBA" id="ARBA00010641"/>
    </source>
</evidence>
<keyword evidence="4" id="KW-0238">DNA-binding</keyword>
<keyword evidence="5" id="KW-0804">Transcription</keyword>
<dbReference type="SUPFAM" id="SSF88659">
    <property type="entry name" value="Sigma3 and sigma4 domains of RNA polymerase sigma factors"/>
    <property type="match status" value="1"/>
</dbReference>
<feature type="domain" description="RNA polymerase sigma factor 70 region 4 type 2" evidence="7">
    <location>
        <begin position="124"/>
        <end position="169"/>
    </location>
</feature>
<dbReference type="Gene3D" id="1.10.1740.10">
    <property type="match status" value="1"/>
</dbReference>
<organism evidence="8 9">
    <name type="scientific">Sphingobacterium pedocola</name>
    <dbReference type="NCBI Taxonomy" id="2082722"/>
    <lineage>
        <taxon>Bacteria</taxon>
        <taxon>Pseudomonadati</taxon>
        <taxon>Bacteroidota</taxon>
        <taxon>Sphingobacteriia</taxon>
        <taxon>Sphingobacteriales</taxon>
        <taxon>Sphingobacteriaceae</taxon>
        <taxon>Sphingobacterium</taxon>
    </lineage>
</organism>
<keyword evidence="9" id="KW-1185">Reference proteome</keyword>
<dbReference type="InterPro" id="IPR013324">
    <property type="entry name" value="RNA_pol_sigma_r3/r4-like"/>
</dbReference>
<protein>
    <recommendedName>
        <fullName evidence="10">RNA polymerase subunit sigma-70</fullName>
    </recommendedName>
</protein>
<dbReference type="Gene3D" id="1.10.10.10">
    <property type="entry name" value="Winged helix-like DNA-binding domain superfamily/Winged helix DNA-binding domain"/>
    <property type="match status" value="1"/>
</dbReference>
<feature type="domain" description="RNA polymerase sigma-70 region 2" evidence="6">
    <location>
        <begin position="21"/>
        <end position="86"/>
    </location>
</feature>
<dbReference type="SUPFAM" id="SSF88946">
    <property type="entry name" value="Sigma2 domain of RNA polymerase sigma factors"/>
    <property type="match status" value="1"/>
</dbReference>
<evidence type="ECO:0000256" key="3">
    <source>
        <dbReference type="ARBA" id="ARBA00023082"/>
    </source>
</evidence>
<dbReference type="InterPro" id="IPR014284">
    <property type="entry name" value="RNA_pol_sigma-70_dom"/>
</dbReference>
<proteinExistence type="inferred from homology"/>
<sequence>MDKEPFNRLTDEPDLALRLIMEKHGEQLTKWIRNFIPHNDELVKDAVQETLIVLWSDADKVATAKDPFMWMMVIAKNVSLSKLRREHQDRRVPLEEIENLSCNIQADTELNYKDTVDDIVLNASKLTPREQEILIGSKLHGMENKELEKKHGLAPQRVRNLLSSGLKKIRQLLKD</sequence>
<evidence type="ECO:0000256" key="2">
    <source>
        <dbReference type="ARBA" id="ARBA00023015"/>
    </source>
</evidence>
<dbReference type="EMBL" id="PSKQ01000023">
    <property type="protein sequence ID" value="MBE8722308.1"/>
    <property type="molecule type" value="Genomic_DNA"/>
</dbReference>
<comment type="caution">
    <text evidence="8">The sequence shown here is derived from an EMBL/GenBank/DDBJ whole genome shotgun (WGS) entry which is preliminary data.</text>
</comment>
<dbReference type="Proteomes" id="UP000618319">
    <property type="component" value="Unassembled WGS sequence"/>
</dbReference>
<accession>A0ABR9TAF5</accession>
<evidence type="ECO:0000256" key="5">
    <source>
        <dbReference type="ARBA" id="ARBA00023163"/>
    </source>
</evidence>
<dbReference type="Pfam" id="PF08281">
    <property type="entry name" value="Sigma70_r4_2"/>
    <property type="match status" value="1"/>
</dbReference>
<reference evidence="8 9" key="1">
    <citation type="submission" date="2018-02" db="EMBL/GenBank/DDBJ databases">
        <title>Sphingobacterium KA21.</title>
        <authorList>
            <person name="Vasarhelyi B.M."/>
            <person name="Deshmukh S."/>
            <person name="Balint B."/>
            <person name="Kukolya J."/>
        </authorList>
    </citation>
    <scope>NUCLEOTIDE SEQUENCE [LARGE SCALE GENOMIC DNA]</scope>
    <source>
        <strain evidence="8 9">Ka21</strain>
    </source>
</reference>